<evidence type="ECO:0000313" key="1">
    <source>
        <dbReference type="EMBL" id="AUB80900.1"/>
    </source>
</evidence>
<name>A0A2K8U5N6_9GAMM</name>
<dbReference type="KEGG" id="tsy:THSYN_08020"/>
<dbReference type="RefSeq" id="WP_100918681.1">
    <property type="nucleotide sequence ID" value="NZ_CP020370.1"/>
</dbReference>
<keyword evidence="2" id="KW-1185">Reference proteome</keyword>
<gene>
    <name evidence="1" type="ORF">THSYN_08020</name>
</gene>
<reference evidence="1 2" key="1">
    <citation type="submission" date="2017-03" db="EMBL/GenBank/DDBJ databases">
        <title>Complete genome sequence of Candidatus 'Thiodictyon syntrophicum' sp. nov. strain Cad16T, a photolithoautotroph purple sulfur bacterium isolated from an alpine meromictic lake.</title>
        <authorList>
            <person name="Luedin S.M."/>
            <person name="Pothier J.F."/>
            <person name="Danza F."/>
            <person name="Storelli N."/>
            <person name="Wittwer M."/>
            <person name="Tonolla M."/>
        </authorList>
    </citation>
    <scope>NUCLEOTIDE SEQUENCE [LARGE SCALE GENOMIC DNA]</scope>
    <source>
        <strain evidence="1 2">Cad16T</strain>
    </source>
</reference>
<proteinExistence type="predicted"/>
<accession>A0A2K8U5N6</accession>
<protein>
    <submittedName>
        <fullName evidence="1">Uncharacterized protein</fullName>
    </submittedName>
</protein>
<evidence type="ECO:0000313" key="2">
    <source>
        <dbReference type="Proteomes" id="UP000232638"/>
    </source>
</evidence>
<dbReference type="EMBL" id="CP020370">
    <property type="protein sequence ID" value="AUB80900.1"/>
    <property type="molecule type" value="Genomic_DNA"/>
</dbReference>
<dbReference type="Proteomes" id="UP000232638">
    <property type="component" value="Chromosome"/>
</dbReference>
<dbReference type="AlphaFoldDB" id="A0A2K8U5N6"/>
<sequence>MTAEIENLVLEQLRAIRGELSDIKERMGRVELRLSGIEQTLDGALADTDREAGQWFIKRMEHINGAWG</sequence>
<dbReference type="OrthoDB" id="5773019at2"/>
<organism evidence="1 2">
    <name type="scientific">Candidatus Thiodictyon syntrophicum</name>
    <dbReference type="NCBI Taxonomy" id="1166950"/>
    <lineage>
        <taxon>Bacteria</taxon>
        <taxon>Pseudomonadati</taxon>
        <taxon>Pseudomonadota</taxon>
        <taxon>Gammaproteobacteria</taxon>
        <taxon>Chromatiales</taxon>
        <taxon>Chromatiaceae</taxon>
        <taxon>Thiodictyon</taxon>
    </lineage>
</organism>